<feature type="domain" description="COP9 signalosome complex subunit 3 N-terminal helical repeats" evidence="10">
    <location>
        <begin position="59"/>
        <end position="267"/>
    </location>
</feature>
<dbReference type="Pfam" id="PF01399">
    <property type="entry name" value="PCI"/>
    <property type="match status" value="1"/>
</dbReference>
<protein>
    <recommendedName>
        <fullName evidence="4">COP9 signalosome complex subunit 3</fullName>
    </recommendedName>
</protein>
<evidence type="ECO:0000256" key="5">
    <source>
        <dbReference type="ARBA" id="ARBA00022490"/>
    </source>
</evidence>
<evidence type="ECO:0000256" key="7">
    <source>
        <dbReference type="ARBA" id="ARBA00023242"/>
    </source>
</evidence>
<dbReference type="OrthoDB" id="29061at2759"/>
<feature type="domain" description="PCI" evidence="9">
    <location>
        <begin position="302"/>
        <end position="369"/>
    </location>
</feature>
<evidence type="ECO:0000256" key="1">
    <source>
        <dbReference type="ARBA" id="ARBA00004123"/>
    </source>
</evidence>
<organism evidence="11 12">
    <name type="scientific">Phanerochaete sordida</name>
    <dbReference type="NCBI Taxonomy" id="48140"/>
    <lineage>
        <taxon>Eukaryota</taxon>
        <taxon>Fungi</taxon>
        <taxon>Dikarya</taxon>
        <taxon>Basidiomycota</taxon>
        <taxon>Agaricomycotina</taxon>
        <taxon>Agaricomycetes</taxon>
        <taxon>Polyporales</taxon>
        <taxon>Phanerochaetaceae</taxon>
        <taxon>Phanerochaete</taxon>
    </lineage>
</organism>
<evidence type="ECO:0000256" key="4">
    <source>
        <dbReference type="ARBA" id="ARBA00014878"/>
    </source>
</evidence>
<reference evidence="11 12" key="1">
    <citation type="submission" date="2021-08" db="EMBL/GenBank/DDBJ databases">
        <title>Draft Genome Sequence of Phanerochaete sordida strain YK-624.</title>
        <authorList>
            <person name="Mori T."/>
            <person name="Dohra H."/>
            <person name="Suzuki T."/>
            <person name="Kawagishi H."/>
            <person name="Hirai H."/>
        </authorList>
    </citation>
    <scope>NUCLEOTIDE SEQUENCE [LARGE SCALE GENOMIC DNA]</scope>
    <source>
        <strain evidence="11 12">YK-624</strain>
    </source>
</reference>
<dbReference type="InterPro" id="IPR055089">
    <property type="entry name" value="COP9_N"/>
</dbReference>
<dbReference type="PANTHER" id="PTHR10758">
    <property type="entry name" value="26S PROTEASOME NON-ATPASE REGULATORY SUBUNIT 3/COP9 SIGNALOSOME COMPLEX SUBUNIT 3"/>
    <property type="match status" value="1"/>
</dbReference>
<gene>
    <name evidence="11" type="ORF">PsYK624_028520</name>
</gene>
<dbReference type="PANTHER" id="PTHR10758:SF1">
    <property type="entry name" value="COP9 SIGNALOSOME COMPLEX SUBUNIT 3"/>
    <property type="match status" value="1"/>
</dbReference>
<comment type="subcellular location">
    <subcellularLocation>
        <location evidence="2">Cytoplasm</location>
    </subcellularLocation>
    <subcellularLocation>
        <location evidence="1">Nucleus</location>
    </subcellularLocation>
</comment>
<evidence type="ECO:0000256" key="3">
    <source>
        <dbReference type="ARBA" id="ARBA00007084"/>
    </source>
</evidence>
<evidence type="ECO:0000256" key="2">
    <source>
        <dbReference type="ARBA" id="ARBA00004496"/>
    </source>
</evidence>
<evidence type="ECO:0000256" key="8">
    <source>
        <dbReference type="SAM" id="MobiDB-lite"/>
    </source>
</evidence>
<dbReference type="Pfam" id="PF22788">
    <property type="entry name" value="COP9_hel_rpt"/>
    <property type="match status" value="1"/>
</dbReference>
<proteinExistence type="inferred from homology"/>
<name>A0A9P3L949_9APHY</name>
<evidence type="ECO:0000313" key="11">
    <source>
        <dbReference type="EMBL" id="GJE86770.1"/>
    </source>
</evidence>
<dbReference type="InterPro" id="IPR050756">
    <property type="entry name" value="CSN3"/>
</dbReference>
<dbReference type="GO" id="GO:0005737">
    <property type="term" value="C:cytoplasm"/>
    <property type="evidence" value="ECO:0007669"/>
    <property type="project" value="UniProtKB-SubCell"/>
</dbReference>
<dbReference type="EMBL" id="BPQB01000004">
    <property type="protein sequence ID" value="GJE86770.1"/>
    <property type="molecule type" value="Genomic_DNA"/>
</dbReference>
<dbReference type="GO" id="GO:0008180">
    <property type="term" value="C:COP9 signalosome"/>
    <property type="evidence" value="ECO:0007669"/>
    <property type="project" value="UniProtKB-KW"/>
</dbReference>
<evidence type="ECO:0000256" key="6">
    <source>
        <dbReference type="ARBA" id="ARBA00022790"/>
    </source>
</evidence>
<sequence>MAPSTSTAAQHEQSAAAAPAQEQLKNLDELLHYLTGANTTPVSVNNALRSFGTKETREALLASTLGSGQDPLEILSPEANTLGYLYILAAKLNVNGAPPQAEHVESFCKRFTPEHARLAPDRITALANGIVKASGDNVKHALGPLRDIVVRYPPNSTYLTNVHAIFLRACITARHFAVALPVLATPILNIDSSISELHYNDNLVYHYAGGVVLAALKRWREAEEFFEIVVTSPAQTPAAIQYEALKKLTLVQLVLYGKPIQPPKYANNQLIRMIKNSPYNTLGKAYPQTVATLTAIIQKDVEVFRADQNFGLVQQVIDRAPRWLIKRLTLTYITLGLADIGREVGLEAEEARAVVMSMIEVGEINASISVDGNVTFADSTPQFTKADVDAALARAQDQAKLLRDVERALNSSKEYLQKALKHKDEAWGTEEDMYNTPPSGAWAEESMYA</sequence>
<evidence type="ECO:0000259" key="9">
    <source>
        <dbReference type="Pfam" id="PF01399"/>
    </source>
</evidence>
<keyword evidence="5" id="KW-0963">Cytoplasm</keyword>
<feature type="region of interest" description="Disordered" evidence="8">
    <location>
        <begin position="430"/>
        <end position="449"/>
    </location>
</feature>
<evidence type="ECO:0000313" key="12">
    <source>
        <dbReference type="Proteomes" id="UP000703269"/>
    </source>
</evidence>
<comment type="caution">
    <text evidence="11">The sequence shown here is derived from an EMBL/GenBank/DDBJ whole genome shotgun (WGS) entry which is preliminary data.</text>
</comment>
<dbReference type="AlphaFoldDB" id="A0A9P3L949"/>
<comment type="similarity">
    <text evidence="3">Belongs to the CSN3 family.</text>
</comment>
<keyword evidence="6" id="KW-0736">Signalosome</keyword>
<dbReference type="GO" id="GO:0006511">
    <property type="term" value="P:ubiquitin-dependent protein catabolic process"/>
    <property type="evidence" value="ECO:0007669"/>
    <property type="project" value="TreeGrafter"/>
</dbReference>
<dbReference type="Proteomes" id="UP000703269">
    <property type="component" value="Unassembled WGS sequence"/>
</dbReference>
<keyword evidence="7" id="KW-0539">Nucleus</keyword>
<keyword evidence="12" id="KW-1185">Reference proteome</keyword>
<accession>A0A9P3L949</accession>
<dbReference type="InterPro" id="IPR000717">
    <property type="entry name" value="PCI_dom"/>
</dbReference>
<evidence type="ECO:0000259" key="10">
    <source>
        <dbReference type="Pfam" id="PF22788"/>
    </source>
</evidence>